<feature type="domain" description="Sulfatase N-terminal" evidence="10">
    <location>
        <begin position="269"/>
        <end position="542"/>
    </location>
</feature>
<feature type="active site" evidence="6">
    <location>
        <position position="317"/>
    </location>
</feature>
<evidence type="ECO:0000256" key="4">
    <source>
        <dbReference type="ARBA" id="ARBA00022989"/>
    </source>
</evidence>
<dbReference type="PANTHER" id="PTHR47371:SF3">
    <property type="entry name" value="PHOSPHOGLYCEROL TRANSFERASE I"/>
    <property type="match status" value="1"/>
</dbReference>
<evidence type="ECO:0000256" key="1">
    <source>
        <dbReference type="ARBA" id="ARBA00004651"/>
    </source>
</evidence>
<dbReference type="Pfam" id="PF00884">
    <property type="entry name" value="Sulfatase"/>
    <property type="match status" value="1"/>
</dbReference>
<accession>A0A179DFF3</accession>
<dbReference type="STRING" id="1826909.A5893_08575"/>
<feature type="binding site" evidence="7">
    <location>
        <position position="432"/>
    </location>
    <ligand>
        <name>substrate</name>
    </ligand>
</feature>
<keyword evidence="5 9" id="KW-0472">Membrane</keyword>
<comment type="subcellular location">
    <subcellularLocation>
        <location evidence="1">Cell membrane</location>
        <topology evidence="1">Multi-pass membrane protein</topology>
    </subcellularLocation>
</comment>
<feature type="binding site" evidence="8">
    <location>
        <position position="317"/>
    </location>
    <ligand>
        <name>Mn(2+)</name>
        <dbReference type="ChEBI" id="CHEBI:29035"/>
    </ligand>
</feature>
<keyword evidence="7" id="KW-0479">Metal-binding</keyword>
<proteinExistence type="predicted"/>
<comment type="caution">
    <text evidence="11">The sequence shown here is derived from an EMBL/GenBank/DDBJ whole genome shotgun (WGS) entry which is preliminary data.</text>
</comment>
<organism evidence="11 12">
    <name type="scientific">Pedobacter psychrophilus</name>
    <dbReference type="NCBI Taxonomy" id="1826909"/>
    <lineage>
        <taxon>Bacteria</taxon>
        <taxon>Pseudomonadati</taxon>
        <taxon>Bacteroidota</taxon>
        <taxon>Sphingobacteriia</taxon>
        <taxon>Sphingobacteriales</taxon>
        <taxon>Sphingobacteriaceae</taxon>
        <taxon>Pedobacter</taxon>
    </lineage>
</organism>
<evidence type="ECO:0000256" key="7">
    <source>
        <dbReference type="PIRSR" id="PIRSR005091-2"/>
    </source>
</evidence>
<evidence type="ECO:0000313" key="11">
    <source>
        <dbReference type="EMBL" id="OAQ39634.1"/>
    </source>
</evidence>
<dbReference type="PIRSF" id="PIRSF005091">
    <property type="entry name" value="Mmb_sulf_HI1246"/>
    <property type="match status" value="1"/>
</dbReference>
<feature type="transmembrane region" description="Helical" evidence="9">
    <location>
        <begin position="54"/>
        <end position="73"/>
    </location>
</feature>
<reference evidence="11 12" key="1">
    <citation type="submission" date="2016-04" db="EMBL/GenBank/DDBJ databases">
        <authorList>
            <person name="Evans L.H."/>
            <person name="Alamgir A."/>
            <person name="Owens N."/>
            <person name="Weber N.D."/>
            <person name="Virtaneva K."/>
            <person name="Barbian K."/>
            <person name="Babar A."/>
            <person name="Rosenke K."/>
        </authorList>
    </citation>
    <scope>NUCLEOTIDE SEQUENCE [LARGE SCALE GENOMIC DNA]</scope>
    <source>
        <strain evidence="11 12">CCM 8644</strain>
    </source>
</reference>
<feature type="transmembrane region" description="Helical" evidence="9">
    <location>
        <begin position="171"/>
        <end position="193"/>
    </location>
</feature>
<dbReference type="OrthoDB" id="9777768at2"/>
<dbReference type="AlphaFoldDB" id="A0A179DFF3"/>
<keyword evidence="4 9" id="KW-1133">Transmembrane helix</keyword>
<dbReference type="InterPro" id="IPR050448">
    <property type="entry name" value="OpgB/LTA_synthase_biosynth"/>
</dbReference>
<dbReference type="Gene3D" id="3.40.720.10">
    <property type="entry name" value="Alkaline Phosphatase, subunit A"/>
    <property type="match status" value="1"/>
</dbReference>
<evidence type="ECO:0000256" key="3">
    <source>
        <dbReference type="ARBA" id="ARBA00022692"/>
    </source>
</evidence>
<reference evidence="11 12" key="2">
    <citation type="submission" date="2016-06" db="EMBL/GenBank/DDBJ databases">
        <title>Pedobacter psychrophilus sp. nov., isolated from Antarctic fragmentary rock.</title>
        <authorList>
            <person name="Svec P."/>
        </authorList>
    </citation>
    <scope>NUCLEOTIDE SEQUENCE [LARGE SCALE GENOMIC DNA]</scope>
    <source>
        <strain evidence="11 12">CCM 8644</strain>
    </source>
</reference>
<evidence type="ECO:0000256" key="9">
    <source>
        <dbReference type="SAM" id="Phobius"/>
    </source>
</evidence>
<evidence type="ECO:0000256" key="8">
    <source>
        <dbReference type="PIRSR" id="PIRSR005091-3"/>
    </source>
</evidence>
<protein>
    <submittedName>
        <fullName evidence="11">Sulfatase</fullName>
    </submittedName>
</protein>
<feature type="binding site" evidence="8">
    <location>
        <position position="487"/>
    </location>
    <ligand>
        <name>Mn(2+)</name>
        <dbReference type="ChEBI" id="CHEBI:29035"/>
    </ligand>
</feature>
<dbReference type="Proteomes" id="UP000078459">
    <property type="component" value="Unassembled WGS sequence"/>
</dbReference>
<dbReference type="EMBL" id="LWHJ01000027">
    <property type="protein sequence ID" value="OAQ39634.1"/>
    <property type="molecule type" value="Genomic_DNA"/>
</dbReference>
<dbReference type="GO" id="GO:0046872">
    <property type="term" value="F:metal ion binding"/>
    <property type="evidence" value="ECO:0007669"/>
    <property type="project" value="UniProtKB-KW"/>
</dbReference>
<keyword evidence="2" id="KW-1003">Cell membrane</keyword>
<dbReference type="GO" id="GO:0005886">
    <property type="term" value="C:plasma membrane"/>
    <property type="evidence" value="ECO:0007669"/>
    <property type="project" value="UniProtKB-SubCell"/>
</dbReference>
<sequence>MFKSLSFFLKYFLGWCLFFLLSRIIFEIAFYHKLADLDFLEIFFSFVYGLHMDASMAGYLCVLPFLFYGIIFLSNLKISIKPIKIYTYFFLVIASINCIVNINIYREWGTNLNYRALEFLIKSPSEAFASSASSPIFLNIFGLIVLIFIGFALFSNLVFKTDYFDQKRITLLFKIPVYLFTLALTFLAIRGGIGVAPMNTSKAYYSKHQILNFAAINTNWFLISSIISNLNNVKNPYIYFSESDLQINVESLLAKKDTLTSKIFSVKKPNIVLIVMESFTADVVKELGGEEGVTPKFSELIKEGLLFNHIYATSDRTDKGIVAVISAFPAQGIKSIIKENDKQLNLPSVAKVLKSDGYQTSFFYGGDTDFSNFKSYILSHQYQTLFEKKDFKNAEIKSNWGAYDDVTFSKQISFLNKIKQPFFSTLLTLTNHEPFQLPVKGKFGDNSLPNKFRSTSYFVDEALYQYVQNAKKQAWYANTIFIITADHGHRLPKEIRETYQPEKYHIPLLIFGGALTNKYKGQIINKFGGQTDIASTLLNQLNIPDTAFKYSIDLLNPNLKGFGFYNWDNGFGYIDENGALSYDPVSNHVIFKNQNLTDQQEKNHIKKAKTLMQSVFKDYLEY</sequence>
<evidence type="ECO:0000256" key="5">
    <source>
        <dbReference type="ARBA" id="ARBA00023136"/>
    </source>
</evidence>
<feature type="transmembrane region" description="Helical" evidence="9">
    <location>
        <begin position="136"/>
        <end position="159"/>
    </location>
</feature>
<dbReference type="SUPFAM" id="SSF53649">
    <property type="entry name" value="Alkaline phosphatase-like"/>
    <property type="match status" value="1"/>
</dbReference>
<feature type="transmembrane region" description="Helical" evidence="9">
    <location>
        <begin position="12"/>
        <end position="34"/>
    </location>
</feature>
<evidence type="ECO:0000259" key="10">
    <source>
        <dbReference type="Pfam" id="PF00884"/>
    </source>
</evidence>
<dbReference type="Gene3D" id="3.30.1120.80">
    <property type="match status" value="1"/>
</dbReference>
<dbReference type="RefSeq" id="WP_068822251.1">
    <property type="nucleotide sequence ID" value="NZ_LWHJ01000027.1"/>
</dbReference>
<keyword evidence="12" id="KW-1185">Reference proteome</keyword>
<dbReference type="InterPro" id="IPR012160">
    <property type="entry name" value="LtaS-like"/>
</dbReference>
<keyword evidence="7" id="KW-0464">Manganese</keyword>
<dbReference type="PANTHER" id="PTHR47371">
    <property type="entry name" value="LIPOTEICHOIC ACID SYNTHASE"/>
    <property type="match status" value="1"/>
</dbReference>
<evidence type="ECO:0000313" key="12">
    <source>
        <dbReference type="Proteomes" id="UP000078459"/>
    </source>
</evidence>
<evidence type="ECO:0000256" key="2">
    <source>
        <dbReference type="ARBA" id="ARBA00022475"/>
    </source>
</evidence>
<evidence type="ECO:0000256" key="6">
    <source>
        <dbReference type="PIRSR" id="PIRSR005091-1"/>
    </source>
</evidence>
<dbReference type="InterPro" id="IPR017850">
    <property type="entry name" value="Alkaline_phosphatase_core_sf"/>
</dbReference>
<feature type="binding site" evidence="8">
    <location>
        <position position="277"/>
    </location>
    <ligand>
        <name>Mn(2+)</name>
        <dbReference type="ChEBI" id="CHEBI:29035"/>
    </ligand>
</feature>
<name>A0A179DFF3_9SPHI</name>
<dbReference type="InterPro" id="IPR000917">
    <property type="entry name" value="Sulfatase_N"/>
</dbReference>
<feature type="binding site" evidence="8">
    <location>
        <position position="486"/>
    </location>
    <ligand>
        <name>Mn(2+)</name>
        <dbReference type="ChEBI" id="CHEBI:29035"/>
    </ligand>
</feature>
<feature type="transmembrane region" description="Helical" evidence="9">
    <location>
        <begin position="85"/>
        <end position="105"/>
    </location>
</feature>
<gene>
    <name evidence="11" type="ORF">A5893_08575</name>
</gene>
<dbReference type="CDD" id="cd16015">
    <property type="entry name" value="LTA_synthase"/>
    <property type="match status" value="1"/>
</dbReference>
<keyword evidence="3 9" id="KW-0812">Transmembrane</keyword>